<dbReference type="CDD" id="cd19588">
    <property type="entry name" value="serpin_miropin-like"/>
    <property type="match status" value="1"/>
</dbReference>
<proteinExistence type="inferred from homology"/>
<feature type="transmembrane region" description="Helical" evidence="2">
    <location>
        <begin position="45"/>
        <end position="64"/>
    </location>
</feature>
<dbReference type="GO" id="GO:0004867">
    <property type="term" value="F:serine-type endopeptidase inhibitor activity"/>
    <property type="evidence" value="ECO:0007669"/>
    <property type="project" value="InterPro"/>
</dbReference>
<protein>
    <recommendedName>
        <fullName evidence="3">Serpin domain-containing protein</fullName>
    </recommendedName>
</protein>
<dbReference type="InterPro" id="IPR023795">
    <property type="entry name" value="Serpin_CS"/>
</dbReference>
<dbReference type="InterPro" id="IPR042178">
    <property type="entry name" value="Serpin_sf_1"/>
</dbReference>
<keyword evidence="2" id="KW-0812">Transmembrane</keyword>
<dbReference type="InterPro" id="IPR000215">
    <property type="entry name" value="Serpin_fam"/>
</dbReference>
<dbReference type="EMBL" id="MNUY01000001">
    <property type="protein sequence ID" value="OIO15718.1"/>
    <property type="molecule type" value="Genomic_DNA"/>
</dbReference>
<dbReference type="Pfam" id="PF00079">
    <property type="entry name" value="Serpin"/>
    <property type="match status" value="1"/>
</dbReference>
<organism evidence="4 5">
    <name type="scientific">Candidatus Gottesmanbacteria bacterium CG1_02_37_22</name>
    <dbReference type="NCBI Taxonomy" id="1805209"/>
    <lineage>
        <taxon>Bacteria</taxon>
        <taxon>Candidatus Gottesmaniibacteriota</taxon>
    </lineage>
</organism>
<dbReference type="Gene3D" id="3.30.497.10">
    <property type="entry name" value="Antithrombin, subunit I, domain 2"/>
    <property type="match status" value="1"/>
</dbReference>
<dbReference type="PANTHER" id="PTHR11461">
    <property type="entry name" value="SERINE PROTEASE INHIBITOR, SERPIN"/>
    <property type="match status" value="1"/>
</dbReference>
<dbReference type="SMART" id="SM00093">
    <property type="entry name" value="SERPIN"/>
    <property type="match status" value="1"/>
</dbReference>
<sequence>MTKDTNPKNRPEEQAEDLNTFSFKQSQPSAKVDSQKNSLFLHHKYFLLMFIIIIGIGIFTSKYYQVFKKESIDLANPTGMQPTPTLHIEPSVIYNPPLELSLAHNEFGFDIFHKLINTKDDTQNIFISPSSIALALSMVYNGADNKTKDAMTQTLHFSKMDLEKINTSGSELIKHLTSLNPDIEVSIANSIWMREEITFNPQFLETNKKYYEAQVQAIDFSSPNAANIINSWVSTNTRSKIPSIVSSPIDKDVVMYLINAIYFKGIWTYEFDTKLTKEKSFTLPDLTKINHPSMTQERKDYFYLENDDFQGIYLPYGKEKNLGMYVFLPKDNISQLENKLSLDNWNNWVNNFKEKEGTLILPKFKIEYDKELKDTLSSLGMGVAFSDNADFSKMRSENDIKISKVKHKTYINLDEKGTEATAVTSVEMVFTTSLPNEKDTFYMEVNKPFFFAITDRESKEILFMGVVNNPQE</sequence>
<keyword evidence="2" id="KW-0472">Membrane</keyword>
<name>A0A1J4TZ73_9BACT</name>
<dbReference type="Gene3D" id="2.30.39.10">
    <property type="entry name" value="Alpha-1-antitrypsin, domain 1"/>
    <property type="match status" value="1"/>
</dbReference>
<dbReference type="InterPro" id="IPR036186">
    <property type="entry name" value="Serpin_sf"/>
</dbReference>
<reference evidence="4 5" key="1">
    <citation type="journal article" date="2016" name="Environ. Microbiol.">
        <title>Genomic resolution of a cold subsurface aquifer community provides metabolic insights for novel microbes adapted to high CO concentrations.</title>
        <authorList>
            <person name="Probst A.J."/>
            <person name="Castelle C.J."/>
            <person name="Singh A."/>
            <person name="Brown C.T."/>
            <person name="Anantharaman K."/>
            <person name="Sharon I."/>
            <person name="Hug L.A."/>
            <person name="Burstein D."/>
            <person name="Emerson J.B."/>
            <person name="Thomas B.C."/>
            <person name="Banfield J.F."/>
        </authorList>
    </citation>
    <scope>NUCLEOTIDE SEQUENCE [LARGE SCALE GENOMIC DNA]</scope>
    <source>
        <strain evidence="4">CG1_02_37_22</strain>
    </source>
</reference>
<comment type="caution">
    <text evidence="4">The sequence shown here is derived from an EMBL/GenBank/DDBJ whole genome shotgun (WGS) entry which is preliminary data.</text>
</comment>
<evidence type="ECO:0000259" key="3">
    <source>
        <dbReference type="SMART" id="SM00093"/>
    </source>
</evidence>
<evidence type="ECO:0000313" key="4">
    <source>
        <dbReference type="EMBL" id="OIO15718.1"/>
    </source>
</evidence>
<dbReference type="InterPro" id="IPR023796">
    <property type="entry name" value="Serpin_dom"/>
</dbReference>
<dbReference type="PANTHER" id="PTHR11461:SF211">
    <property type="entry name" value="GH10112P-RELATED"/>
    <property type="match status" value="1"/>
</dbReference>
<gene>
    <name evidence="4" type="ORF">AUJ73_00015</name>
</gene>
<dbReference type="AlphaFoldDB" id="A0A1J4TZ73"/>
<accession>A0A1J4TZ73</accession>
<dbReference type="SUPFAM" id="SSF56574">
    <property type="entry name" value="Serpins"/>
    <property type="match status" value="1"/>
</dbReference>
<dbReference type="InterPro" id="IPR042185">
    <property type="entry name" value="Serpin_sf_2"/>
</dbReference>
<evidence type="ECO:0000256" key="1">
    <source>
        <dbReference type="RuleBase" id="RU000411"/>
    </source>
</evidence>
<feature type="domain" description="Serpin" evidence="3">
    <location>
        <begin position="109"/>
        <end position="470"/>
    </location>
</feature>
<evidence type="ECO:0000313" key="5">
    <source>
        <dbReference type="Proteomes" id="UP000183120"/>
    </source>
</evidence>
<dbReference type="Proteomes" id="UP000183120">
    <property type="component" value="Unassembled WGS sequence"/>
</dbReference>
<evidence type="ECO:0000256" key="2">
    <source>
        <dbReference type="SAM" id="Phobius"/>
    </source>
</evidence>
<keyword evidence="2" id="KW-1133">Transmembrane helix</keyword>
<comment type="similarity">
    <text evidence="1">Belongs to the serpin family.</text>
</comment>
<dbReference type="STRING" id="1805209.AUJ73_00015"/>
<dbReference type="GO" id="GO:0005615">
    <property type="term" value="C:extracellular space"/>
    <property type="evidence" value="ECO:0007669"/>
    <property type="project" value="InterPro"/>
</dbReference>
<dbReference type="PROSITE" id="PS00284">
    <property type="entry name" value="SERPIN"/>
    <property type="match status" value="1"/>
</dbReference>